<name>A0ABP6QL05_9ACTN</name>
<gene>
    <name evidence="1" type="ORF">GCM10010468_72740</name>
</gene>
<evidence type="ECO:0000313" key="2">
    <source>
        <dbReference type="Proteomes" id="UP001501237"/>
    </source>
</evidence>
<comment type="caution">
    <text evidence="1">The sequence shown here is derived from an EMBL/GenBank/DDBJ whole genome shotgun (WGS) entry which is preliminary data.</text>
</comment>
<organism evidence="1 2">
    <name type="scientific">Actinocorallia longicatena</name>
    <dbReference type="NCBI Taxonomy" id="111803"/>
    <lineage>
        <taxon>Bacteria</taxon>
        <taxon>Bacillati</taxon>
        <taxon>Actinomycetota</taxon>
        <taxon>Actinomycetes</taxon>
        <taxon>Streptosporangiales</taxon>
        <taxon>Thermomonosporaceae</taxon>
        <taxon>Actinocorallia</taxon>
    </lineage>
</organism>
<reference evidence="2" key="1">
    <citation type="journal article" date="2019" name="Int. J. Syst. Evol. Microbiol.">
        <title>The Global Catalogue of Microorganisms (GCM) 10K type strain sequencing project: providing services to taxonomists for standard genome sequencing and annotation.</title>
        <authorList>
            <consortium name="The Broad Institute Genomics Platform"/>
            <consortium name="The Broad Institute Genome Sequencing Center for Infectious Disease"/>
            <person name="Wu L."/>
            <person name="Ma J."/>
        </authorList>
    </citation>
    <scope>NUCLEOTIDE SEQUENCE [LARGE SCALE GENOMIC DNA]</scope>
    <source>
        <strain evidence="2">JCM 9377</strain>
    </source>
</reference>
<evidence type="ECO:0000313" key="1">
    <source>
        <dbReference type="EMBL" id="GAA3237682.1"/>
    </source>
</evidence>
<keyword evidence="2" id="KW-1185">Reference proteome</keyword>
<dbReference type="EMBL" id="BAAAUV010000033">
    <property type="protein sequence ID" value="GAA3237682.1"/>
    <property type="molecule type" value="Genomic_DNA"/>
</dbReference>
<sequence length="46" mass="4550">MSASAMSGTTAVVVTAPIMDVADPDQSSAKFPPGFVMPGPATNLIA</sequence>
<protein>
    <submittedName>
        <fullName evidence="1">Uncharacterized protein</fullName>
    </submittedName>
</protein>
<dbReference type="Proteomes" id="UP001501237">
    <property type="component" value="Unassembled WGS sequence"/>
</dbReference>
<accession>A0ABP6QL05</accession>
<proteinExistence type="predicted"/>